<evidence type="ECO:0000256" key="10">
    <source>
        <dbReference type="ARBA" id="ARBA00023004"/>
    </source>
</evidence>
<dbReference type="GO" id="GO:0006284">
    <property type="term" value="P:base-excision repair"/>
    <property type="evidence" value="ECO:0007669"/>
    <property type="project" value="UniProtKB-UniRule"/>
</dbReference>
<feature type="domain" description="HhH-GPD" evidence="15">
    <location>
        <begin position="44"/>
        <end position="195"/>
    </location>
</feature>
<name>A0A5C6MAM9_9LACO</name>
<dbReference type="AlphaFoldDB" id="A0A5C6MAM9"/>
<evidence type="ECO:0000256" key="2">
    <source>
        <dbReference type="ARBA" id="ARBA00002933"/>
    </source>
</evidence>
<dbReference type="InterPro" id="IPR023170">
    <property type="entry name" value="HhH_base_excis_C"/>
</dbReference>
<dbReference type="CDD" id="cd00056">
    <property type="entry name" value="ENDO3c"/>
    <property type="match status" value="1"/>
</dbReference>
<proteinExistence type="inferred from homology"/>
<dbReference type="Gene3D" id="1.10.1670.10">
    <property type="entry name" value="Helix-hairpin-Helix base-excision DNA repair enzymes (C-terminal)"/>
    <property type="match status" value="1"/>
</dbReference>
<keyword evidence="12" id="KW-0234">DNA repair</keyword>
<evidence type="ECO:0000256" key="8">
    <source>
        <dbReference type="ARBA" id="ARBA00022763"/>
    </source>
</evidence>
<evidence type="ECO:0000313" key="16">
    <source>
        <dbReference type="EMBL" id="TWW11736.1"/>
    </source>
</evidence>
<evidence type="ECO:0000256" key="4">
    <source>
        <dbReference type="ARBA" id="ARBA00012045"/>
    </source>
</evidence>
<organism evidence="16 17">
    <name type="scientific">Dellaglioa algida</name>
    <dbReference type="NCBI Taxonomy" id="105612"/>
    <lineage>
        <taxon>Bacteria</taxon>
        <taxon>Bacillati</taxon>
        <taxon>Bacillota</taxon>
        <taxon>Bacilli</taxon>
        <taxon>Lactobacillales</taxon>
        <taxon>Lactobacillaceae</taxon>
        <taxon>Dellaglioa</taxon>
    </lineage>
</organism>
<dbReference type="GO" id="GO:0006298">
    <property type="term" value="P:mismatch repair"/>
    <property type="evidence" value="ECO:0007669"/>
    <property type="project" value="TreeGrafter"/>
</dbReference>
<evidence type="ECO:0000256" key="6">
    <source>
        <dbReference type="ARBA" id="ARBA00022485"/>
    </source>
</evidence>
<dbReference type="CDD" id="cd03431">
    <property type="entry name" value="NUDIX_DNA_Glycosylase_C-MutY"/>
    <property type="match status" value="1"/>
</dbReference>
<comment type="caution">
    <text evidence="16">The sequence shown here is derived from an EMBL/GenBank/DDBJ whole genome shotgun (WGS) entry which is preliminary data.</text>
</comment>
<evidence type="ECO:0000256" key="14">
    <source>
        <dbReference type="RuleBase" id="RU365096"/>
    </source>
</evidence>
<evidence type="ECO:0000256" key="1">
    <source>
        <dbReference type="ARBA" id="ARBA00000843"/>
    </source>
</evidence>
<keyword evidence="7" id="KW-0479">Metal-binding</keyword>
<gene>
    <name evidence="16" type="primary">mutY</name>
    <name evidence="16" type="ORF">LABALGLTS371_05060</name>
</gene>
<comment type="cofactor">
    <cofactor evidence="14">
        <name>[4Fe-4S] cluster</name>
        <dbReference type="ChEBI" id="CHEBI:49883"/>
    </cofactor>
    <text evidence="14">Binds 1 [4Fe-4S] cluster.</text>
</comment>
<dbReference type="FunFam" id="1.10.340.30:FF:000002">
    <property type="entry name" value="Adenine DNA glycosylase"/>
    <property type="match status" value="1"/>
</dbReference>
<evidence type="ECO:0000259" key="15">
    <source>
        <dbReference type="SMART" id="SM00478"/>
    </source>
</evidence>
<sequence length="373" mass="43468">MIMWDDEKIKDFQETLLTWYDSEKRDLPWRRDHEPYHIWVSEIMLQQTQVNTVIPYYERFMDWFPTVESFASAPEERILKAWEGLGYYSRVRNMQKAAKQVVQDYAGQWPQTANELQNLVGIGPYTAGAIASIAFNEVVPAVDGNAFRVFSRLFEIEDDIAKPQTRVIFEQVIQQVISKERPGDFNQAIMDLGSSYMTAKNPDPEHSPVKRFNQAYLDGKELEFPVKSKKPRPVEMAYAALVIETDKGFLFEKRSSKGMLANLLAFPLLRVDDLKEKPDDELLTDELVIKLDQWSQENLNQPLVFSPLEGQMVKHTFTHQKWLIDLFVVKTKAFDLSYFPGEFILEKDFDQIAVPKVQQKIWDRYLSLSSNKF</sequence>
<evidence type="ECO:0000256" key="5">
    <source>
        <dbReference type="ARBA" id="ARBA00022023"/>
    </source>
</evidence>
<dbReference type="GO" id="GO:0034039">
    <property type="term" value="F:8-oxo-7,8-dihydroguanine DNA N-glycosylase activity"/>
    <property type="evidence" value="ECO:0007669"/>
    <property type="project" value="TreeGrafter"/>
</dbReference>
<dbReference type="GO" id="GO:0051539">
    <property type="term" value="F:4 iron, 4 sulfur cluster binding"/>
    <property type="evidence" value="ECO:0007669"/>
    <property type="project" value="UniProtKB-UniRule"/>
</dbReference>
<dbReference type="GO" id="GO:0046872">
    <property type="term" value="F:metal ion binding"/>
    <property type="evidence" value="ECO:0007669"/>
    <property type="project" value="UniProtKB-UniRule"/>
</dbReference>
<reference evidence="16 17" key="1">
    <citation type="submission" date="2019-04" db="EMBL/GenBank/DDBJ databases">
        <title>In vitro growth and metabolic characteristics of meat-borne Lactobacillus algidus strains.</title>
        <authorList>
            <person name="Sade E."/>
            <person name="Per J."/>
            <person name="Tytti H."/>
            <person name="Johanna B.K."/>
        </authorList>
    </citation>
    <scope>NUCLEOTIDE SEQUENCE [LARGE SCALE GENOMIC DNA]</scope>
    <source>
        <strain evidence="16 17">LTS37-1</strain>
    </source>
</reference>
<dbReference type="RefSeq" id="WP_146302468.1">
    <property type="nucleotide sequence ID" value="NZ_JANXKU010000002.1"/>
</dbReference>
<keyword evidence="10 14" id="KW-0408">Iron</keyword>
<dbReference type="NCBIfam" id="TIGR01084">
    <property type="entry name" value="mutY"/>
    <property type="match status" value="1"/>
</dbReference>
<dbReference type="Gene3D" id="1.10.340.30">
    <property type="entry name" value="Hypothetical protein, domain 2"/>
    <property type="match status" value="1"/>
</dbReference>
<evidence type="ECO:0000256" key="11">
    <source>
        <dbReference type="ARBA" id="ARBA00023014"/>
    </source>
</evidence>
<dbReference type="InterPro" id="IPR003265">
    <property type="entry name" value="HhH-GPD_domain"/>
</dbReference>
<accession>A0A5C6MAM9</accession>
<dbReference type="PANTHER" id="PTHR42944:SF1">
    <property type="entry name" value="ADENINE DNA GLYCOSYLASE"/>
    <property type="match status" value="1"/>
</dbReference>
<dbReference type="SUPFAM" id="SSF48150">
    <property type="entry name" value="DNA-glycosylase"/>
    <property type="match status" value="1"/>
</dbReference>
<evidence type="ECO:0000313" key="17">
    <source>
        <dbReference type="Proteomes" id="UP000321659"/>
    </source>
</evidence>
<dbReference type="Pfam" id="PF14815">
    <property type="entry name" value="NUDIX_4"/>
    <property type="match status" value="1"/>
</dbReference>
<dbReference type="InterPro" id="IPR029119">
    <property type="entry name" value="MutY_C"/>
</dbReference>
<comment type="similarity">
    <text evidence="3 14">Belongs to the Nth/MutY family.</text>
</comment>
<keyword evidence="8 14" id="KW-0227">DNA damage</keyword>
<dbReference type="InterPro" id="IPR044298">
    <property type="entry name" value="MIG/MutY"/>
</dbReference>
<keyword evidence="9" id="KW-0378">Hydrolase</keyword>
<keyword evidence="13 14" id="KW-0326">Glycosidase</keyword>
<dbReference type="EMBL" id="SRRQ01000002">
    <property type="protein sequence ID" value="TWW11736.1"/>
    <property type="molecule type" value="Genomic_DNA"/>
</dbReference>
<dbReference type="InterPro" id="IPR015797">
    <property type="entry name" value="NUDIX_hydrolase-like_dom_sf"/>
</dbReference>
<dbReference type="Gene3D" id="3.90.79.10">
    <property type="entry name" value="Nucleoside Triphosphate Pyrophosphohydrolase"/>
    <property type="match status" value="1"/>
</dbReference>
<comment type="function">
    <text evidence="2">Adenine glycosylase active on G-A mispairs. MutY also corrects error-prone DNA synthesis past GO lesions which are due to the oxidatively damaged form of guanine: 7,8-dihydro-8-oxoguanine (8-oxo-dGTP).</text>
</comment>
<dbReference type="InterPro" id="IPR005760">
    <property type="entry name" value="A/G_AdeGlyc_MutY"/>
</dbReference>
<keyword evidence="6" id="KW-0004">4Fe-4S</keyword>
<protein>
    <recommendedName>
        <fullName evidence="5 14">Adenine DNA glycosylase</fullName>
        <ecNumber evidence="4 14">3.2.2.31</ecNumber>
    </recommendedName>
</protein>
<dbReference type="GO" id="GO:0032357">
    <property type="term" value="F:oxidized purine DNA binding"/>
    <property type="evidence" value="ECO:0007669"/>
    <property type="project" value="TreeGrafter"/>
</dbReference>
<comment type="catalytic activity">
    <reaction evidence="1 14">
        <text>Hydrolyzes free adenine bases from 7,8-dihydro-8-oxoguanine:adenine mismatched double-stranded DNA, leaving an apurinic site.</text>
        <dbReference type="EC" id="3.2.2.31"/>
    </reaction>
</comment>
<evidence type="ECO:0000256" key="12">
    <source>
        <dbReference type="ARBA" id="ARBA00023204"/>
    </source>
</evidence>
<dbReference type="SMART" id="SM00478">
    <property type="entry name" value="ENDO3c"/>
    <property type="match status" value="1"/>
</dbReference>
<evidence type="ECO:0000256" key="3">
    <source>
        <dbReference type="ARBA" id="ARBA00008343"/>
    </source>
</evidence>
<dbReference type="InterPro" id="IPR011257">
    <property type="entry name" value="DNA_glycosylase"/>
</dbReference>
<dbReference type="EC" id="3.2.2.31" evidence="4 14"/>
<dbReference type="PANTHER" id="PTHR42944">
    <property type="entry name" value="ADENINE DNA GLYCOSYLASE"/>
    <property type="match status" value="1"/>
</dbReference>
<evidence type="ECO:0000256" key="9">
    <source>
        <dbReference type="ARBA" id="ARBA00022801"/>
    </source>
</evidence>
<keyword evidence="11" id="KW-0411">Iron-sulfur</keyword>
<dbReference type="Proteomes" id="UP000321659">
    <property type="component" value="Unassembled WGS sequence"/>
</dbReference>
<evidence type="ECO:0000256" key="7">
    <source>
        <dbReference type="ARBA" id="ARBA00022723"/>
    </source>
</evidence>
<dbReference type="GO" id="GO:0000701">
    <property type="term" value="F:purine-specific mismatch base pair DNA N-glycosylase activity"/>
    <property type="evidence" value="ECO:0007669"/>
    <property type="project" value="UniProtKB-EC"/>
</dbReference>
<dbReference type="GO" id="GO:0035485">
    <property type="term" value="F:adenine/guanine mispair binding"/>
    <property type="evidence" value="ECO:0007669"/>
    <property type="project" value="TreeGrafter"/>
</dbReference>
<dbReference type="Pfam" id="PF00730">
    <property type="entry name" value="HhH-GPD"/>
    <property type="match status" value="1"/>
</dbReference>
<dbReference type="SUPFAM" id="SSF55811">
    <property type="entry name" value="Nudix"/>
    <property type="match status" value="1"/>
</dbReference>
<evidence type="ECO:0000256" key="13">
    <source>
        <dbReference type="ARBA" id="ARBA00023295"/>
    </source>
</evidence>